<comment type="cofactor">
    <cofactor evidence="2">
        <name>Mg(2+)</name>
        <dbReference type="ChEBI" id="CHEBI:18420"/>
    </cofactor>
</comment>
<dbReference type="SUPFAM" id="SSF52540">
    <property type="entry name" value="P-loop containing nucleoside triphosphate hydrolases"/>
    <property type="match status" value="1"/>
</dbReference>
<gene>
    <name evidence="2" type="primary">bioD</name>
    <name evidence="3" type="ORF">FHS48_003126</name>
</gene>
<evidence type="ECO:0000313" key="3">
    <source>
        <dbReference type="EMBL" id="MBB6211683.1"/>
    </source>
</evidence>
<comment type="function">
    <text evidence="2">Catalyzes a mechanistically unusual reaction, the ATP-dependent insertion of CO2 between the N7 and N8 nitrogen atoms of 7,8-diaminopelargonic acid (DAPA, also called 7,8-diammoniononanoate) to form a ureido ring.</text>
</comment>
<dbReference type="GO" id="GO:0004141">
    <property type="term" value="F:dethiobiotin synthase activity"/>
    <property type="evidence" value="ECO:0007669"/>
    <property type="project" value="UniProtKB-UniRule"/>
</dbReference>
<dbReference type="Proteomes" id="UP000544872">
    <property type="component" value="Unassembled WGS sequence"/>
</dbReference>
<dbReference type="CDD" id="cd03109">
    <property type="entry name" value="DTBS"/>
    <property type="match status" value="1"/>
</dbReference>
<dbReference type="Pfam" id="PF13500">
    <property type="entry name" value="AAA_26"/>
    <property type="match status" value="1"/>
</dbReference>
<feature type="binding site" evidence="2">
    <location>
        <position position="106"/>
    </location>
    <ligand>
        <name>Mg(2+)</name>
        <dbReference type="ChEBI" id="CHEBI:18420"/>
    </ligand>
</feature>
<evidence type="ECO:0000256" key="2">
    <source>
        <dbReference type="HAMAP-Rule" id="MF_00336"/>
    </source>
</evidence>
<dbReference type="HAMAP" id="MF_00336">
    <property type="entry name" value="BioD"/>
    <property type="match status" value="1"/>
</dbReference>
<dbReference type="PANTHER" id="PTHR43210:SF5">
    <property type="entry name" value="DETHIOBIOTIN SYNTHETASE"/>
    <property type="match status" value="1"/>
</dbReference>
<accession>A0A7X0DN14</accession>
<keyword evidence="2" id="KW-0067">ATP-binding</keyword>
<comment type="subunit">
    <text evidence="2">Homodimer.</text>
</comment>
<comment type="catalytic activity">
    <reaction evidence="2">
        <text>(7R,8S)-7,8-diammoniononanoate + CO2 + ATP = (4R,5S)-dethiobiotin + ADP + phosphate + 3 H(+)</text>
        <dbReference type="Rhea" id="RHEA:15805"/>
        <dbReference type="ChEBI" id="CHEBI:15378"/>
        <dbReference type="ChEBI" id="CHEBI:16526"/>
        <dbReference type="ChEBI" id="CHEBI:30616"/>
        <dbReference type="ChEBI" id="CHEBI:43474"/>
        <dbReference type="ChEBI" id="CHEBI:149469"/>
        <dbReference type="ChEBI" id="CHEBI:149473"/>
        <dbReference type="ChEBI" id="CHEBI:456216"/>
        <dbReference type="EC" id="6.3.3.3"/>
    </reaction>
</comment>
<dbReference type="UniPathway" id="UPA00078">
    <property type="reaction ID" value="UER00161"/>
</dbReference>
<feature type="binding site" evidence="2">
    <location>
        <begin position="12"/>
        <end position="17"/>
    </location>
    <ligand>
        <name>ATP</name>
        <dbReference type="ChEBI" id="CHEBI:30616"/>
    </ligand>
</feature>
<feature type="binding site" evidence="2">
    <location>
        <position position="16"/>
    </location>
    <ligand>
        <name>Mg(2+)</name>
        <dbReference type="ChEBI" id="CHEBI:18420"/>
    </ligand>
</feature>
<dbReference type="AlphaFoldDB" id="A0A7X0DN14"/>
<keyword evidence="2" id="KW-0460">Magnesium</keyword>
<dbReference type="PIRSF" id="PIRSF006755">
    <property type="entry name" value="DTB_synth"/>
    <property type="match status" value="1"/>
</dbReference>
<dbReference type="GO" id="GO:0009102">
    <property type="term" value="P:biotin biosynthetic process"/>
    <property type="evidence" value="ECO:0007669"/>
    <property type="project" value="UniProtKB-UniRule"/>
</dbReference>
<comment type="caution">
    <text evidence="2">Lacks conserved residue(s) required for the propagation of feature annotation.</text>
</comment>
<reference evidence="3 4" key="1">
    <citation type="submission" date="2020-08" db="EMBL/GenBank/DDBJ databases">
        <title>Genomic Encyclopedia of Type Strains, Phase IV (KMG-IV): sequencing the most valuable type-strain genomes for metagenomic binning, comparative biology and taxonomic classification.</title>
        <authorList>
            <person name="Goeker M."/>
        </authorList>
    </citation>
    <scope>NUCLEOTIDE SEQUENCE [LARGE SCALE GENOMIC DNA]</scope>
    <source>
        <strain evidence="3 4">DSM 11590</strain>
    </source>
</reference>
<dbReference type="EC" id="6.3.3.3" evidence="2"/>
<dbReference type="NCBIfam" id="TIGR00347">
    <property type="entry name" value="bioD"/>
    <property type="match status" value="1"/>
</dbReference>
<comment type="subcellular location">
    <subcellularLocation>
        <location evidence="2">Cytoplasm</location>
    </subcellularLocation>
</comment>
<dbReference type="InterPro" id="IPR004472">
    <property type="entry name" value="DTB_synth_BioD"/>
</dbReference>
<keyword evidence="2" id="KW-0436">Ligase</keyword>
<keyword evidence="2" id="KW-0963">Cytoplasm</keyword>
<dbReference type="InterPro" id="IPR027417">
    <property type="entry name" value="P-loop_NTPase"/>
</dbReference>
<evidence type="ECO:0000313" key="4">
    <source>
        <dbReference type="Proteomes" id="UP000544872"/>
    </source>
</evidence>
<keyword evidence="1 2" id="KW-0093">Biotin biosynthesis</keyword>
<dbReference type="RefSeq" id="WP_221443547.1">
    <property type="nucleotide sequence ID" value="NZ_JACIIX010000013.1"/>
</dbReference>
<proteinExistence type="inferred from homology"/>
<evidence type="ECO:0000256" key="1">
    <source>
        <dbReference type="ARBA" id="ARBA00022756"/>
    </source>
</evidence>
<dbReference type="GO" id="GO:0005524">
    <property type="term" value="F:ATP binding"/>
    <property type="evidence" value="ECO:0007669"/>
    <property type="project" value="UniProtKB-UniRule"/>
</dbReference>
<organism evidence="3 4">
    <name type="scientific">Novispirillum itersonii</name>
    <name type="common">Aquaspirillum itersonii</name>
    <dbReference type="NCBI Taxonomy" id="189"/>
    <lineage>
        <taxon>Bacteria</taxon>
        <taxon>Pseudomonadati</taxon>
        <taxon>Pseudomonadota</taxon>
        <taxon>Alphaproteobacteria</taxon>
        <taxon>Rhodospirillales</taxon>
        <taxon>Novispirillaceae</taxon>
        <taxon>Novispirillum</taxon>
    </lineage>
</organism>
<dbReference type="GO" id="GO:0000287">
    <property type="term" value="F:magnesium ion binding"/>
    <property type="evidence" value="ECO:0007669"/>
    <property type="project" value="UniProtKB-UniRule"/>
</dbReference>
<feature type="binding site" evidence="2">
    <location>
        <begin position="106"/>
        <end position="109"/>
    </location>
    <ligand>
        <name>ATP</name>
        <dbReference type="ChEBI" id="CHEBI:30616"/>
    </ligand>
</feature>
<name>A0A7X0DN14_NOVIT</name>
<feature type="binding site" evidence="2">
    <location>
        <position position="41"/>
    </location>
    <ligand>
        <name>substrate</name>
    </ligand>
</feature>
<dbReference type="EMBL" id="JACIIX010000013">
    <property type="protein sequence ID" value="MBB6211683.1"/>
    <property type="molecule type" value="Genomic_DNA"/>
</dbReference>
<dbReference type="PANTHER" id="PTHR43210">
    <property type="entry name" value="DETHIOBIOTIN SYNTHETASE"/>
    <property type="match status" value="1"/>
</dbReference>
<feature type="active site" evidence="2">
    <location>
        <position position="37"/>
    </location>
</feature>
<comment type="pathway">
    <text evidence="2">Cofactor biosynthesis; biotin biosynthesis; biotin from 7,8-diaminononanoate: step 1/2.</text>
</comment>
<comment type="caution">
    <text evidence="3">The sequence shown here is derived from an EMBL/GenBank/DDBJ whole genome shotgun (WGS) entry which is preliminary data.</text>
</comment>
<protein>
    <recommendedName>
        <fullName evidence="2">ATP-dependent dethiobiotin synthetase BioD</fullName>
        <ecNumber evidence="2">6.3.3.3</ecNumber>
    </recommendedName>
    <alternativeName>
        <fullName evidence="2">DTB synthetase</fullName>
        <shortName evidence="2">DTBS</shortName>
    </alternativeName>
    <alternativeName>
        <fullName evidence="2">Dethiobiotin synthase</fullName>
    </alternativeName>
</protein>
<dbReference type="GO" id="GO:0005829">
    <property type="term" value="C:cytosol"/>
    <property type="evidence" value="ECO:0007669"/>
    <property type="project" value="TreeGrafter"/>
</dbReference>
<sequence>MRGVFMTGTDTDAGKTIASACLLVALRRRWPQAGYWKPVQSGLDDLPRGDTGTVADLTGSADADFPAPAYTFRAPLSPDQAAAREGAVIDASTLTLPAYAGPLVVEGAGGIMVPVDGTLLMLDLAERLALPVVVAARTGLGTINHTLLTLAALRSRNLRIGGVLFSGPDHPDNIATIARLGGVPVLGRIPRLPDLTAAAIATAADTLDISPLE</sequence>
<comment type="similarity">
    <text evidence="2">Belongs to the dethiobiotin synthetase family.</text>
</comment>
<feature type="binding site" evidence="2">
    <location>
        <begin position="190"/>
        <end position="192"/>
    </location>
    <ligand>
        <name>ATP</name>
        <dbReference type="ChEBI" id="CHEBI:30616"/>
    </ligand>
</feature>
<keyword evidence="4" id="KW-1185">Reference proteome</keyword>
<keyword evidence="2" id="KW-0547">Nucleotide-binding</keyword>
<keyword evidence="2" id="KW-0479">Metal-binding</keyword>
<dbReference type="Gene3D" id="3.40.50.300">
    <property type="entry name" value="P-loop containing nucleotide triphosphate hydrolases"/>
    <property type="match status" value="1"/>
</dbReference>